<dbReference type="EMBL" id="JAEPDI010000012">
    <property type="protein sequence ID" value="MCG7940019.1"/>
    <property type="molecule type" value="Genomic_DNA"/>
</dbReference>
<dbReference type="Pfam" id="PF20172">
    <property type="entry name" value="DUF6538"/>
    <property type="match status" value="1"/>
</dbReference>
<evidence type="ECO:0000256" key="4">
    <source>
        <dbReference type="ARBA" id="ARBA00023172"/>
    </source>
</evidence>
<dbReference type="PROSITE" id="PS51898">
    <property type="entry name" value="TYR_RECOMBINASE"/>
    <property type="match status" value="1"/>
</dbReference>
<dbReference type="GO" id="GO:0015074">
    <property type="term" value="P:DNA integration"/>
    <property type="evidence" value="ECO:0007669"/>
    <property type="project" value="UniProtKB-KW"/>
</dbReference>
<evidence type="ECO:0000259" key="5">
    <source>
        <dbReference type="PROSITE" id="PS51898"/>
    </source>
</evidence>
<keyword evidence="4" id="KW-0233">DNA recombination</keyword>
<dbReference type="Gene3D" id="1.10.443.10">
    <property type="entry name" value="Intergrase catalytic core"/>
    <property type="match status" value="1"/>
</dbReference>
<keyword evidence="3" id="KW-0238">DNA-binding</keyword>
<evidence type="ECO:0000313" key="6">
    <source>
        <dbReference type="EMBL" id="MCG7940019.1"/>
    </source>
</evidence>
<dbReference type="SUPFAM" id="SSF56349">
    <property type="entry name" value="DNA breaking-rejoining enzymes"/>
    <property type="match status" value="1"/>
</dbReference>
<sequence length="446" mass="51081">MSDMKYMVKRGHTFYYKRKYPVFMQEVYGTFFTKSLKTRDINEARRLRDMMHTEFHREVEEAQDEGRDVPLVIRMAKQLHKLKGSAEDTPEGNAEAGLLDALEMYVNKHEQTEAENIKQALMIAKAKKDSPSLRSLLAEYESWCADGLTNGAVRDRMKMVDIWADELGRDVPIHSCLSEDEAWSFVDRHIINSGVVHKTKQRRLNTLNLFFDWVQSKRIVNRNPFGNIKLEAIRGRRAEVKPEDTDRKAWSDTQLQTVLAEFSRISKEEKQQVSRENASRCHSITLIAIHTGMRRDEICSLQVEDCTDGAFKVREGKTSSAVREVPIHSAIRPLIESLIDSRDTGPLITGLVPGGPDMRPSWNIGKVFGRVKKSLGFGKDYVFHGLRHTFITKMEQADVNLLLIERIIGHKSHALAFNTYSKGQTIEAMREAVEKINYDLKGTDKL</sequence>
<proteinExistence type="inferred from homology"/>
<protein>
    <submittedName>
        <fullName evidence="6">Tyrosine-type recombinase/integrase</fullName>
    </submittedName>
</protein>
<dbReference type="InterPro" id="IPR011010">
    <property type="entry name" value="DNA_brk_join_enz"/>
</dbReference>
<dbReference type="AlphaFoldDB" id="A0A9E4K7X5"/>
<gene>
    <name evidence="6" type="ORF">JAZ04_14350</name>
</gene>
<evidence type="ECO:0000256" key="2">
    <source>
        <dbReference type="ARBA" id="ARBA00022908"/>
    </source>
</evidence>
<dbReference type="InterPro" id="IPR002104">
    <property type="entry name" value="Integrase_catalytic"/>
</dbReference>
<dbReference type="GO" id="GO:0006310">
    <property type="term" value="P:DNA recombination"/>
    <property type="evidence" value="ECO:0007669"/>
    <property type="project" value="UniProtKB-KW"/>
</dbReference>
<dbReference type="Pfam" id="PF00589">
    <property type="entry name" value="Phage_integrase"/>
    <property type="match status" value="1"/>
</dbReference>
<reference evidence="6" key="1">
    <citation type="journal article" date="2021" name="Proc. Natl. Acad. Sci. U.S.A.">
        <title>Global biogeography of chemosynthetic symbionts reveals both localized and globally distributed symbiont groups. .</title>
        <authorList>
            <person name="Osvatic J.T."/>
            <person name="Wilkins L.G.E."/>
            <person name="Leibrecht L."/>
            <person name="Leray M."/>
            <person name="Zauner S."/>
            <person name="Polzin J."/>
            <person name="Camacho Y."/>
            <person name="Gros O."/>
            <person name="van Gils J.A."/>
            <person name="Eisen J.A."/>
            <person name="Petersen J.M."/>
            <person name="Yuen B."/>
        </authorList>
    </citation>
    <scope>NUCLEOTIDE SEQUENCE</scope>
    <source>
        <strain evidence="6">MAGL173</strain>
    </source>
</reference>
<comment type="caution">
    <text evidence="6">The sequence shown here is derived from an EMBL/GenBank/DDBJ whole genome shotgun (WGS) entry which is preliminary data.</text>
</comment>
<keyword evidence="2" id="KW-0229">DNA integration</keyword>
<evidence type="ECO:0000256" key="3">
    <source>
        <dbReference type="ARBA" id="ARBA00023125"/>
    </source>
</evidence>
<dbReference type="InterPro" id="IPR013762">
    <property type="entry name" value="Integrase-like_cat_sf"/>
</dbReference>
<organism evidence="6 7">
    <name type="scientific">Candidatus Thiodiazotropha lotti</name>
    <dbReference type="NCBI Taxonomy" id="2792787"/>
    <lineage>
        <taxon>Bacteria</taxon>
        <taxon>Pseudomonadati</taxon>
        <taxon>Pseudomonadota</taxon>
        <taxon>Gammaproteobacteria</taxon>
        <taxon>Chromatiales</taxon>
        <taxon>Sedimenticolaceae</taxon>
        <taxon>Candidatus Thiodiazotropha</taxon>
    </lineage>
</organism>
<dbReference type="GO" id="GO:0003677">
    <property type="term" value="F:DNA binding"/>
    <property type="evidence" value="ECO:0007669"/>
    <property type="project" value="UniProtKB-KW"/>
</dbReference>
<dbReference type="InterPro" id="IPR050090">
    <property type="entry name" value="Tyrosine_recombinase_XerCD"/>
</dbReference>
<name>A0A9E4K7X5_9GAMM</name>
<evidence type="ECO:0000256" key="1">
    <source>
        <dbReference type="ARBA" id="ARBA00008857"/>
    </source>
</evidence>
<accession>A0A9E4K7X5</accession>
<dbReference type="Proteomes" id="UP000886687">
    <property type="component" value="Unassembled WGS sequence"/>
</dbReference>
<dbReference type="InterPro" id="IPR046668">
    <property type="entry name" value="DUF6538"/>
</dbReference>
<dbReference type="PANTHER" id="PTHR30349:SF41">
    <property type="entry name" value="INTEGRASE_RECOMBINASE PROTEIN MJ0367-RELATED"/>
    <property type="match status" value="1"/>
</dbReference>
<feature type="domain" description="Tyr recombinase" evidence="5">
    <location>
        <begin position="260"/>
        <end position="434"/>
    </location>
</feature>
<dbReference type="PANTHER" id="PTHR30349">
    <property type="entry name" value="PHAGE INTEGRASE-RELATED"/>
    <property type="match status" value="1"/>
</dbReference>
<evidence type="ECO:0000313" key="7">
    <source>
        <dbReference type="Proteomes" id="UP000886687"/>
    </source>
</evidence>
<comment type="similarity">
    <text evidence="1">Belongs to the 'phage' integrase family.</text>
</comment>